<name>A0A0K9PG95_ZOSMR</name>
<dbReference type="Pfam" id="PF01535">
    <property type="entry name" value="PPR"/>
    <property type="match status" value="5"/>
</dbReference>
<keyword evidence="4" id="KW-1185">Reference proteome</keyword>
<dbReference type="GO" id="GO:0016556">
    <property type="term" value="P:mRNA modification"/>
    <property type="evidence" value="ECO:0000318"/>
    <property type="project" value="GO_Central"/>
</dbReference>
<dbReference type="FunFam" id="1.25.40.10:FF:000344">
    <property type="entry name" value="Pentatricopeptide repeat-containing protein"/>
    <property type="match status" value="1"/>
</dbReference>
<protein>
    <submittedName>
        <fullName evidence="3">Pentatricopeptide repeat-containing protein</fullName>
    </submittedName>
</protein>
<evidence type="ECO:0000313" key="4">
    <source>
        <dbReference type="Proteomes" id="UP000036987"/>
    </source>
</evidence>
<dbReference type="GO" id="GO:0003723">
    <property type="term" value="F:RNA binding"/>
    <property type="evidence" value="ECO:0007669"/>
    <property type="project" value="InterPro"/>
</dbReference>
<dbReference type="Gene3D" id="1.25.40.10">
    <property type="entry name" value="Tetratricopeptide repeat domain"/>
    <property type="match status" value="2"/>
</dbReference>
<dbReference type="OrthoDB" id="185373at2759"/>
<proteinExistence type="predicted"/>
<feature type="repeat" description="PPR" evidence="2">
    <location>
        <begin position="259"/>
        <end position="293"/>
    </location>
</feature>
<dbReference type="Proteomes" id="UP000036987">
    <property type="component" value="Unassembled WGS sequence"/>
</dbReference>
<dbReference type="PANTHER" id="PTHR47926:SF508">
    <property type="entry name" value="PENTATRICOPEPTIDE REPEAT-CONTAINING PROTEIN"/>
    <property type="match status" value="1"/>
</dbReference>
<dbReference type="AlphaFoldDB" id="A0A0K9PG95"/>
<dbReference type="PANTHER" id="PTHR47926">
    <property type="entry name" value="PENTATRICOPEPTIDE REPEAT-CONTAINING PROTEIN"/>
    <property type="match status" value="1"/>
</dbReference>
<dbReference type="FunFam" id="1.25.40.10:FF:000090">
    <property type="entry name" value="Pentatricopeptide repeat-containing protein, chloroplastic"/>
    <property type="match status" value="1"/>
</dbReference>
<feature type="repeat" description="PPR" evidence="2">
    <location>
        <begin position="187"/>
        <end position="221"/>
    </location>
</feature>
<dbReference type="InterPro" id="IPR002885">
    <property type="entry name" value="PPR_rpt"/>
</dbReference>
<dbReference type="InterPro" id="IPR011990">
    <property type="entry name" value="TPR-like_helical_dom_sf"/>
</dbReference>
<dbReference type="GO" id="GO:0009507">
    <property type="term" value="C:chloroplast"/>
    <property type="evidence" value="ECO:0000318"/>
    <property type="project" value="GO_Central"/>
</dbReference>
<organism evidence="3 4">
    <name type="scientific">Zostera marina</name>
    <name type="common">Eelgrass</name>
    <dbReference type="NCBI Taxonomy" id="29655"/>
    <lineage>
        <taxon>Eukaryota</taxon>
        <taxon>Viridiplantae</taxon>
        <taxon>Streptophyta</taxon>
        <taxon>Embryophyta</taxon>
        <taxon>Tracheophyta</taxon>
        <taxon>Spermatophyta</taxon>
        <taxon>Magnoliopsida</taxon>
        <taxon>Liliopsida</taxon>
        <taxon>Zosteraceae</taxon>
        <taxon>Zostera</taxon>
    </lineage>
</organism>
<dbReference type="EMBL" id="LFYR01000915">
    <property type="protein sequence ID" value="KMZ67257.1"/>
    <property type="molecule type" value="Genomic_DNA"/>
</dbReference>
<dbReference type="PROSITE" id="PS51375">
    <property type="entry name" value="PPR"/>
    <property type="match status" value="2"/>
</dbReference>
<evidence type="ECO:0000313" key="3">
    <source>
        <dbReference type="EMBL" id="KMZ67257.1"/>
    </source>
</evidence>
<dbReference type="OMA" id="CISMARQ"/>
<dbReference type="STRING" id="29655.A0A0K9PG95"/>
<evidence type="ECO:0000256" key="2">
    <source>
        <dbReference type="PROSITE-ProRule" id="PRU00708"/>
    </source>
</evidence>
<comment type="caution">
    <text evidence="3">The sequence shown here is derived from an EMBL/GenBank/DDBJ whole genome shotgun (WGS) entry which is preliminary data.</text>
</comment>
<dbReference type="NCBIfam" id="TIGR00756">
    <property type="entry name" value="PPR"/>
    <property type="match status" value="1"/>
</dbReference>
<accession>A0A0K9PG95</accession>
<dbReference type="GO" id="GO:0004519">
    <property type="term" value="F:endonuclease activity"/>
    <property type="evidence" value="ECO:0000318"/>
    <property type="project" value="GO_Central"/>
</dbReference>
<gene>
    <name evidence="3" type="ORF">ZOSMA_26G00040</name>
</gene>
<sequence>MAFPCPHASGNSNHPLIPFLKTCKTIDHLKQIHAHSLKSFHTSITTPQHLYLYSRLIQLSITALDADLNYSSLLLRHHPISPNSFIYNTFIKSATTSSSSSDPDLPLHLYLHMLSADVAPSKHTYPLLLKSCSRRFLLLEGRQIHTHSVVLGFGSDVYVNNSLIHFYAACGHMNTARKVFDGMADRTVVSWNSLIHGYVSCGEHEAGIGQFREMQIQKIFVPDGFTIQSVASACGNMAAPTLAMWVHRFCNRIGSASADVLIGNSLLDMYSKCGCISMARQLFETMPHRNLASWNHMILGFAMNGLVQESLKTFHQLCNIKHLSPNHITFIGLLTACNHGGMVAHGLRYFKSMVIDFNIDPSIEHYGCLIDLLGRAGLVREALAVVSTMTCEPDIVIWRSLLDNHHKKEARGECNDGFLKDDSLFLARKILESEHSAGGFVLVSKMHTARKRWENATIIRRLMDEQDIQKQAGCSLIEIDNCVHHFLSGNCYSEQNPPTKI</sequence>
<reference evidence="4" key="1">
    <citation type="journal article" date="2016" name="Nature">
        <title>The genome of the seagrass Zostera marina reveals angiosperm adaptation to the sea.</title>
        <authorList>
            <person name="Olsen J.L."/>
            <person name="Rouze P."/>
            <person name="Verhelst B."/>
            <person name="Lin Y.-C."/>
            <person name="Bayer T."/>
            <person name="Collen J."/>
            <person name="Dattolo E."/>
            <person name="De Paoli E."/>
            <person name="Dittami S."/>
            <person name="Maumus F."/>
            <person name="Michel G."/>
            <person name="Kersting A."/>
            <person name="Lauritano C."/>
            <person name="Lohaus R."/>
            <person name="Toepel M."/>
            <person name="Tonon T."/>
            <person name="Vanneste K."/>
            <person name="Amirebrahimi M."/>
            <person name="Brakel J."/>
            <person name="Bostroem C."/>
            <person name="Chovatia M."/>
            <person name="Grimwood J."/>
            <person name="Jenkins J.W."/>
            <person name="Jueterbock A."/>
            <person name="Mraz A."/>
            <person name="Stam W.T."/>
            <person name="Tice H."/>
            <person name="Bornberg-Bauer E."/>
            <person name="Green P.J."/>
            <person name="Pearson G.A."/>
            <person name="Procaccini G."/>
            <person name="Duarte C.M."/>
            <person name="Schmutz J."/>
            <person name="Reusch T.B.H."/>
            <person name="Van de Peer Y."/>
        </authorList>
    </citation>
    <scope>NUCLEOTIDE SEQUENCE [LARGE SCALE GENOMIC DNA]</scope>
    <source>
        <strain evidence="4">cv. Finnish</strain>
    </source>
</reference>
<evidence type="ECO:0000256" key="1">
    <source>
        <dbReference type="ARBA" id="ARBA00022737"/>
    </source>
</evidence>
<keyword evidence="1" id="KW-0677">Repeat</keyword>
<dbReference type="InterPro" id="IPR046960">
    <property type="entry name" value="PPR_At4g14850-like_plant"/>
</dbReference>